<dbReference type="EMBL" id="DYWI01000146">
    <property type="protein sequence ID" value="HJF65968.1"/>
    <property type="molecule type" value="Genomic_DNA"/>
</dbReference>
<reference evidence="2" key="4">
    <citation type="submission" date="2021-09" db="EMBL/GenBank/DDBJ databases">
        <authorList>
            <person name="Gilroy R."/>
        </authorList>
    </citation>
    <scope>NUCLEOTIDE SEQUENCE</scope>
    <source>
        <strain evidence="2">ChiGjej6B6-11269</strain>
    </source>
</reference>
<gene>
    <name evidence="3" type="ORF">DMP06_10835</name>
    <name evidence="2" type="ORF">K8U77_07650</name>
</gene>
<dbReference type="InterPro" id="IPR041698">
    <property type="entry name" value="Methyltransf_25"/>
</dbReference>
<comment type="caution">
    <text evidence="3">The sequence shown here is derived from an EMBL/GenBank/DDBJ whole genome shotgun (WGS) entry which is preliminary data.</text>
</comment>
<dbReference type="AlphaFoldDB" id="A0A3N0ARL1"/>
<dbReference type="Proteomes" id="UP000269591">
    <property type="component" value="Unassembled WGS sequence"/>
</dbReference>
<reference evidence="4" key="1">
    <citation type="submission" date="2018-05" db="EMBL/GenBank/DDBJ databases">
        <title>Genome Sequencing of selected type strains of the family Eggerthellaceae.</title>
        <authorList>
            <person name="Danylec N."/>
            <person name="Stoll D.A."/>
            <person name="Doetsch A."/>
            <person name="Huch M."/>
        </authorList>
    </citation>
    <scope>NUCLEOTIDE SEQUENCE [LARGE SCALE GENOMIC DNA]</scope>
    <source>
        <strain evidence="4">DSM 24851</strain>
    </source>
</reference>
<evidence type="ECO:0000313" key="4">
    <source>
        <dbReference type="Proteomes" id="UP000269591"/>
    </source>
</evidence>
<evidence type="ECO:0000259" key="1">
    <source>
        <dbReference type="Pfam" id="PF13649"/>
    </source>
</evidence>
<reference evidence="2" key="3">
    <citation type="journal article" date="2021" name="PeerJ">
        <title>Extensive microbial diversity within the chicken gut microbiome revealed by metagenomics and culture.</title>
        <authorList>
            <person name="Gilroy R."/>
            <person name="Ravi A."/>
            <person name="Getino M."/>
            <person name="Pursley I."/>
            <person name="Horton D.L."/>
            <person name="Alikhan N.F."/>
            <person name="Baker D."/>
            <person name="Gharbi K."/>
            <person name="Hall N."/>
            <person name="Watson M."/>
            <person name="Adriaenssens E.M."/>
            <person name="Foster-Nyarko E."/>
            <person name="Jarju S."/>
            <person name="Secka A."/>
            <person name="Antonio M."/>
            <person name="Oren A."/>
            <person name="Chaudhuri R.R."/>
            <person name="La Ragione R."/>
            <person name="Hildebrand F."/>
            <person name="Pallen M.J."/>
        </authorList>
    </citation>
    <scope>NUCLEOTIDE SEQUENCE</scope>
    <source>
        <strain evidence="2">ChiGjej6B6-11269</strain>
    </source>
</reference>
<sequence length="267" mass="29052">MVFACPNPASNANASQHAISSKDQLMAADEARDIATCGCSLMRLANTRFTSAGAHDPTPTPYFVLEGLFGRFELGPDSHVLDVGCGMGRALAYFAEAGLPGRMTGIELDPALAQFASSWSRGKPNLQVICGDVLDLPLAPYSHFYLFNPFDTAVLLKFLAMLEAEAARPVSLAHMSDNGETYFYIGRTGWSLADEGAFQKYPPRHSANGQERALLSRNAPKSATDKARLKATAKDAAGTTYAQTPPKGRQFNVYDHPQHYSIWRFEP</sequence>
<dbReference type="RefSeq" id="WP_123209743.1">
    <property type="nucleotide sequence ID" value="NZ_JBHTHO010000038.1"/>
</dbReference>
<dbReference type="OrthoDB" id="7062303at2"/>
<dbReference type="SUPFAM" id="SSF53335">
    <property type="entry name" value="S-adenosyl-L-methionine-dependent methyltransferases"/>
    <property type="match status" value="1"/>
</dbReference>
<dbReference type="Gene3D" id="3.40.50.150">
    <property type="entry name" value="Vaccinia Virus protein VP39"/>
    <property type="match status" value="1"/>
</dbReference>
<dbReference type="EMBL" id="QIBX01000027">
    <property type="protein sequence ID" value="RNL37465.1"/>
    <property type="molecule type" value="Genomic_DNA"/>
</dbReference>
<keyword evidence="2" id="KW-0489">Methyltransferase</keyword>
<feature type="domain" description="Methyltransferase" evidence="1">
    <location>
        <begin position="80"/>
        <end position="140"/>
    </location>
</feature>
<dbReference type="CDD" id="cd02440">
    <property type="entry name" value="AdoMet_MTases"/>
    <property type="match status" value="1"/>
</dbReference>
<keyword evidence="2" id="KW-0808">Transferase</keyword>
<organism evidence="3 4">
    <name type="scientific">Slackia equolifaciens</name>
    <dbReference type="NCBI Taxonomy" id="498718"/>
    <lineage>
        <taxon>Bacteria</taxon>
        <taxon>Bacillati</taxon>
        <taxon>Actinomycetota</taxon>
        <taxon>Coriobacteriia</taxon>
        <taxon>Eggerthellales</taxon>
        <taxon>Eggerthellaceae</taxon>
        <taxon>Slackia</taxon>
    </lineage>
</organism>
<reference evidence="3" key="2">
    <citation type="journal article" date="2019" name="Microbiol. Resour. Announc.">
        <title>Draft Genome Sequences of Type Strains of Gordonibacter faecihominis, Paraeggerthella hongkongensis, Parvibacter caecicola,Slackia equolifaciens, Slackia faecicanis, and Slackia isoflavoniconvertens.</title>
        <authorList>
            <person name="Danylec N."/>
            <person name="Stoll D.A."/>
            <person name="Dotsch A."/>
            <person name="Huch M."/>
        </authorList>
    </citation>
    <scope>NUCLEOTIDE SEQUENCE</scope>
    <source>
        <strain evidence="3">DSM 24851</strain>
    </source>
</reference>
<dbReference type="Proteomes" id="UP000786989">
    <property type="component" value="Unassembled WGS sequence"/>
</dbReference>
<keyword evidence="3" id="KW-0830">Ubiquinone</keyword>
<name>A0A3N0ARL1_9ACTN</name>
<dbReference type="GO" id="GO:0032259">
    <property type="term" value="P:methylation"/>
    <property type="evidence" value="ECO:0007669"/>
    <property type="project" value="UniProtKB-KW"/>
</dbReference>
<dbReference type="InterPro" id="IPR029063">
    <property type="entry name" value="SAM-dependent_MTases_sf"/>
</dbReference>
<proteinExistence type="predicted"/>
<dbReference type="Pfam" id="PF13649">
    <property type="entry name" value="Methyltransf_25"/>
    <property type="match status" value="1"/>
</dbReference>
<evidence type="ECO:0000313" key="2">
    <source>
        <dbReference type="EMBL" id="HJF65968.1"/>
    </source>
</evidence>
<evidence type="ECO:0000313" key="3">
    <source>
        <dbReference type="EMBL" id="RNL37465.1"/>
    </source>
</evidence>
<keyword evidence="4" id="KW-1185">Reference proteome</keyword>
<dbReference type="GO" id="GO:0008168">
    <property type="term" value="F:methyltransferase activity"/>
    <property type="evidence" value="ECO:0007669"/>
    <property type="project" value="UniProtKB-KW"/>
</dbReference>
<protein>
    <submittedName>
        <fullName evidence="2">Class I SAM-dependent methyltransferase</fullName>
    </submittedName>
    <submittedName>
        <fullName evidence="3">Ubiquinone biosynthesis protein</fullName>
    </submittedName>
</protein>
<accession>A0A3N0ARL1</accession>